<dbReference type="AlphaFoldDB" id="A0A8J8VVK3"/>
<dbReference type="OrthoDB" id="426718at2759"/>
<dbReference type="InterPro" id="IPR021838">
    <property type="entry name" value="DUF3431"/>
</dbReference>
<gene>
    <name evidence="1" type="ORF">PECM_004384</name>
</gene>
<sequence>MVPTAILLVRYHLQHGQTSALEQKQYAAQPQVVAPAGVIGDSLNSNDETSPYKLSIPRMDELVSPNEVVQDRVENNAVDQYSQVQALDDGSGWQRYTQPHESKEDVSIVAARSGPESTDWIEEFCDEYLCTPYIYSLDEFPEEEYLVPYSRKGHEASAYLSYIVDNYDNLAPYTIFIHGRAEQWHNDVSGPFTPNVLENLRYEAVAINGYVNLRCTNKPGCPSTMFQAHPVTLDWDYQYLIDQLPQVLGYLLGIDPSEAPQDIGHQCCAQFAVTRGRIQERPLEDYIRILDWVANTDLTDNYGIGWLIEKLWHLFFGMPAVHCATEAQCRCDLYGWCGPNPSTGGLTLTPIS</sequence>
<reference evidence="1" key="1">
    <citation type="journal article" date="2020" name="Front. Microbiol.">
        <title>Gene regulatory networks of Penicillium echinulatum 2HH and Penicillium oxalicum 114-2 inferred by a computational biology approach.</title>
        <authorList>
            <person name="Lenz A.R."/>
            <person name="Galan-Vasquez E."/>
            <person name="Balbinot E."/>
            <person name="De Abreu F.P."/>
            <person name="De Oliveira N.S."/>
            <person name="Da Rosa L.O."/>
            <person name="De Avila E Silva S."/>
            <person name="Camassola M."/>
            <person name="Dillon A.J.P."/>
            <person name="Perez-Rueda E."/>
        </authorList>
    </citation>
    <scope>NUCLEOTIDE SEQUENCE</scope>
    <source>
        <strain evidence="1">S1M29</strain>
    </source>
</reference>
<evidence type="ECO:0000313" key="2">
    <source>
        <dbReference type="Proteomes" id="UP000631181"/>
    </source>
</evidence>
<dbReference type="Proteomes" id="UP000631181">
    <property type="component" value="Unassembled WGS sequence"/>
</dbReference>
<protein>
    <submittedName>
        <fullName evidence="1">Uncharacterized protein</fullName>
    </submittedName>
</protein>
<dbReference type="Pfam" id="PF11913">
    <property type="entry name" value="DUF3431"/>
    <property type="match status" value="1"/>
</dbReference>
<organism evidence="1 2">
    <name type="scientific">Penicillium ucsense</name>
    <dbReference type="NCBI Taxonomy" id="2839758"/>
    <lineage>
        <taxon>Eukaryota</taxon>
        <taxon>Fungi</taxon>
        <taxon>Dikarya</taxon>
        <taxon>Ascomycota</taxon>
        <taxon>Pezizomycotina</taxon>
        <taxon>Eurotiomycetes</taxon>
        <taxon>Eurotiomycetidae</taxon>
        <taxon>Eurotiales</taxon>
        <taxon>Aspergillaceae</taxon>
        <taxon>Penicillium</taxon>
    </lineage>
</organism>
<dbReference type="PANTHER" id="PTHR37490">
    <property type="entry name" value="EXPRESSED PROTEIN"/>
    <property type="match status" value="1"/>
</dbReference>
<comment type="caution">
    <text evidence="1">The sequence shown here is derived from an EMBL/GenBank/DDBJ whole genome shotgun (WGS) entry which is preliminary data.</text>
</comment>
<dbReference type="PANTHER" id="PTHR37490:SF2">
    <property type="match status" value="1"/>
</dbReference>
<accession>A0A8J8VVK3</accession>
<proteinExistence type="predicted"/>
<keyword evidence="2" id="KW-1185">Reference proteome</keyword>
<name>A0A8J8VVK3_9EURO</name>
<dbReference type="EMBL" id="WIWV01000288">
    <property type="protein sequence ID" value="KAF7712062.1"/>
    <property type="molecule type" value="Genomic_DNA"/>
</dbReference>
<evidence type="ECO:0000313" key="1">
    <source>
        <dbReference type="EMBL" id="KAF7712062.1"/>
    </source>
</evidence>